<accession>S3NJ16</accession>
<evidence type="ECO:0000256" key="8">
    <source>
        <dbReference type="HAMAP-Rule" id="MF_00972"/>
    </source>
</evidence>
<evidence type="ECO:0000256" key="3">
    <source>
        <dbReference type="ARBA" id="ARBA00022694"/>
    </source>
</evidence>
<comment type="similarity">
    <text evidence="1">Belongs to the cytidine and deoxycytidylate deaminase family. ADAT2 subfamily.</text>
</comment>
<evidence type="ECO:0000256" key="2">
    <source>
        <dbReference type="ARBA" id="ARBA00011738"/>
    </source>
</evidence>
<feature type="domain" description="CMP/dCMP-type deaminase" evidence="9">
    <location>
        <begin position="7"/>
        <end position="119"/>
    </location>
</feature>
<dbReference type="NCBIfam" id="NF008113">
    <property type="entry name" value="PRK10860.1"/>
    <property type="match status" value="1"/>
</dbReference>
<dbReference type="PROSITE" id="PS00903">
    <property type="entry name" value="CYT_DCMP_DEAMINASES_1"/>
    <property type="match status" value="1"/>
</dbReference>
<keyword evidence="6 8" id="KW-0862">Zinc</keyword>
<dbReference type="OrthoDB" id="9802676at2"/>
<dbReference type="Pfam" id="PF00383">
    <property type="entry name" value="dCMP_cyt_deam_1"/>
    <property type="match status" value="1"/>
</dbReference>
<keyword evidence="3 8" id="KW-0819">tRNA processing</keyword>
<dbReference type="RefSeq" id="WP_016656084.1">
    <property type="nucleotide sequence ID" value="NZ_KE340353.1"/>
</dbReference>
<dbReference type="GO" id="GO:0002100">
    <property type="term" value="P:tRNA wobble adenosine to inosine editing"/>
    <property type="evidence" value="ECO:0007669"/>
    <property type="project" value="UniProtKB-UniRule"/>
</dbReference>
<evidence type="ECO:0000313" key="10">
    <source>
        <dbReference type="EMBL" id="EPF74309.1"/>
    </source>
</evidence>
<protein>
    <recommendedName>
        <fullName evidence="8">tRNA-specific adenosine deaminase</fullName>
        <ecNumber evidence="8">3.5.4.33</ecNumber>
    </recommendedName>
</protein>
<dbReference type="InterPro" id="IPR028883">
    <property type="entry name" value="tRNA_aden_deaminase"/>
</dbReference>
<proteinExistence type="inferred from homology"/>
<dbReference type="PANTHER" id="PTHR11079">
    <property type="entry name" value="CYTOSINE DEAMINASE FAMILY MEMBER"/>
    <property type="match status" value="1"/>
</dbReference>
<dbReference type="GO" id="GO:0052717">
    <property type="term" value="F:tRNA-specific adenosine-34 deaminase activity"/>
    <property type="evidence" value="ECO:0007669"/>
    <property type="project" value="UniProtKB-UniRule"/>
</dbReference>
<dbReference type="Gene3D" id="3.40.140.10">
    <property type="entry name" value="Cytidine Deaminase, domain 2"/>
    <property type="match status" value="1"/>
</dbReference>
<dbReference type="STRING" id="632955.GCA_000829675_03517"/>
<dbReference type="SUPFAM" id="SSF53927">
    <property type="entry name" value="Cytidine deaminase-like"/>
    <property type="match status" value="1"/>
</dbReference>
<dbReference type="HAMAP" id="MF_00972">
    <property type="entry name" value="tRNA_aden_deaminase"/>
    <property type="match status" value="1"/>
</dbReference>
<gene>
    <name evidence="8" type="primary">tadA</name>
    <name evidence="10" type="ORF">F945_01676</name>
</gene>
<reference evidence="10 11" key="1">
    <citation type="submission" date="2013-06" db="EMBL/GenBank/DDBJ databases">
        <title>The Genome Sequence of Acinetobacter rudis CIP 110305.</title>
        <authorList>
            <consortium name="The Broad Institute Genome Sequencing Platform"/>
            <consortium name="The Broad Institute Genome Sequencing Center for Infectious Disease"/>
            <person name="Cerqueira G."/>
            <person name="Feldgarden M."/>
            <person name="Courvalin P."/>
            <person name="Perichon B."/>
            <person name="Grillot-Courvalin C."/>
            <person name="Clermont D."/>
            <person name="Rocha E."/>
            <person name="Yoon E.-J."/>
            <person name="Nemec A."/>
            <person name="Young S.K."/>
            <person name="Zeng Q."/>
            <person name="Gargeya S."/>
            <person name="Fitzgerald M."/>
            <person name="Abouelleil A."/>
            <person name="Alvarado L."/>
            <person name="Berlin A.M."/>
            <person name="Chapman S.B."/>
            <person name="Dewar J."/>
            <person name="Goldberg J."/>
            <person name="Griggs A."/>
            <person name="Gujja S."/>
            <person name="Hansen M."/>
            <person name="Howarth C."/>
            <person name="Imamovic A."/>
            <person name="Larimer J."/>
            <person name="McCowan C."/>
            <person name="Murphy C."/>
            <person name="Pearson M."/>
            <person name="Priest M."/>
            <person name="Roberts A."/>
            <person name="Saif S."/>
            <person name="Shea T."/>
            <person name="Sykes S."/>
            <person name="Wortman J."/>
            <person name="Nusbaum C."/>
            <person name="Birren B."/>
        </authorList>
    </citation>
    <scope>NUCLEOTIDE SEQUENCE [LARGE SCALE GENOMIC DNA]</scope>
    <source>
        <strain evidence="10 11">CIP 110305</strain>
    </source>
</reference>
<dbReference type="EMBL" id="ATGI01000021">
    <property type="protein sequence ID" value="EPF74309.1"/>
    <property type="molecule type" value="Genomic_DNA"/>
</dbReference>
<comment type="function">
    <text evidence="8">Catalyzes the deamination of adenosine to inosine at the wobble position 34 of tRNA(Arg2).</text>
</comment>
<dbReference type="eggNOG" id="COG0590">
    <property type="taxonomic scope" value="Bacteria"/>
</dbReference>
<sequence>MSEDQQQIDEKWMQLAFEQAAIAAEHAEIPVGAVIVSEGEIIGQGYNCPIESHDPTAHAEIQALRQACTHLENYRLPAESTLYVTLEPCTMCVGALIHARVGRVVFATTEPKAGALVSERKLLDSGYYNHVFQFQGGCLQQQCSEQLSAFFKMRREQKKQQRLINRAANLPINSLK</sequence>
<keyword evidence="5 8" id="KW-0378">Hydrolase</keyword>
<dbReference type="PATRIC" id="fig|421052.3.peg.1633"/>
<evidence type="ECO:0000256" key="1">
    <source>
        <dbReference type="ARBA" id="ARBA00010669"/>
    </source>
</evidence>
<keyword evidence="4 8" id="KW-0479">Metal-binding</keyword>
<evidence type="ECO:0000256" key="4">
    <source>
        <dbReference type="ARBA" id="ARBA00022723"/>
    </source>
</evidence>
<comment type="catalytic activity">
    <reaction evidence="7 8">
        <text>adenosine(34) in tRNA + H2O + H(+) = inosine(34) in tRNA + NH4(+)</text>
        <dbReference type="Rhea" id="RHEA:43168"/>
        <dbReference type="Rhea" id="RHEA-COMP:10373"/>
        <dbReference type="Rhea" id="RHEA-COMP:10374"/>
        <dbReference type="ChEBI" id="CHEBI:15377"/>
        <dbReference type="ChEBI" id="CHEBI:15378"/>
        <dbReference type="ChEBI" id="CHEBI:28938"/>
        <dbReference type="ChEBI" id="CHEBI:74411"/>
        <dbReference type="ChEBI" id="CHEBI:82852"/>
        <dbReference type="EC" id="3.5.4.33"/>
    </reaction>
</comment>
<evidence type="ECO:0000313" key="11">
    <source>
        <dbReference type="Proteomes" id="UP000014568"/>
    </source>
</evidence>
<evidence type="ECO:0000259" key="9">
    <source>
        <dbReference type="PROSITE" id="PS51747"/>
    </source>
</evidence>
<dbReference type="InterPro" id="IPR016193">
    <property type="entry name" value="Cytidine_deaminase-like"/>
</dbReference>
<keyword evidence="11" id="KW-1185">Reference proteome</keyword>
<dbReference type="CDD" id="cd01285">
    <property type="entry name" value="nucleoside_deaminase"/>
    <property type="match status" value="1"/>
</dbReference>
<evidence type="ECO:0000256" key="6">
    <source>
        <dbReference type="ARBA" id="ARBA00022833"/>
    </source>
</evidence>
<dbReference type="PANTHER" id="PTHR11079:SF202">
    <property type="entry name" value="TRNA-SPECIFIC ADENOSINE DEAMINASE"/>
    <property type="match status" value="1"/>
</dbReference>
<dbReference type="AlphaFoldDB" id="S3NJ16"/>
<evidence type="ECO:0000256" key="7">
    <source>
        <dbReference type="ARBA" id="ARBA00048045"/>
    </source>
</evidence>
<evidence type="ECO:0000256" key="5">
    <source>
        <dbReference type="ARBA" id="ARBA00022801"/>
    </source>
</evidence>
<comment type="subunit">
    <text evidence="2 8">Homodimer.</text>
</comment>
<dbReference type="GO" id="GO:0008270">
    <property type="term" value="F:zinc ion binding"/>
    <property type="evidence" value="ECO:0007669"/>
    <property type="project" value="UniProtKB-UniRule"/>
</dbReference>
<dbReference type="InterPro" id="IPR016192">
    <property type="entry name" value="APOBEC/CMP_deaminase_Zn-bd"/>
</dbReference>
<feature type="binding site" evidence="8">
    <location>
        <position position="58"/>
    </location>
    <ligand>
        <name>Zn(2+)</name>
        <dbReference type="ChEBI" id="CHEBI:29105"/>
        <note>catalytic</note>
    </ligand>
</feature>
<comment type="caution">
    <text evidence="10">The sequence shown here is derived from an EMBL/GenBank/DDBJ whole genome shotgun (WGS) entry which is preliminary data.</text>
</comment>
<name>S3NJ16_9GAMM</name>
<feature type="binding site" evidence="8">
    <location>
        <position position="89"/>
    </location>
    <ligand>
        <name>Zn(2+)</name>
        <dbReference type="ChEBI" id="CHEBI:29105"/>
        <note>catalytic</note>
    </ligand>
</feature>
<dbReference type="InterPro" id="IPR002125">
    <property type="entry name" value="CMP_dCMP_dom"/>
</dbReference>
<comment type="cofactor">
    <cofactor evidence="8">
        <name>Zn(2+)</name>
        <dbReference type="ChEBI" id="CHEBI:29105"/>
    </cofactor>
    <text evidence="8">Binds 1 zinc ion per subunit.</text>
</comment>
<dbReference type="EC" id="3.5.4.33" evidence="8"/>
<organism evidence="10 11">
    <name type="scientific">Acinetobacter rudis CIP 110305</name>
    <dbReference type="NCBI Taxonomy" id="421052"/>
    <lineage>
        <taxon>Bacteria</taxon>
        <taxon>Pseudomonadati</taxon>
        <taxon>Pseudomonadota</taxon>
        <taxon>Gammaproteobacteria</taxon>
        <taxon>Moraxellales</taxon>
        <taxon>Moraxellaceae</taxon>
        <taxon>Acinetobacter</taxon>
    </lineage>
</organism>
<dbReference type="Proteomes" id="UP000014568">
    <property type="component" value="Unassembled WGS sequence"/>
</dbReference>
<dbReference type="HOGENOM" id="CLU_025810_3_1_6"/>
<feature type="active site" description="Proton donor" evidence="8">
    <location>
        <position position="60"/>
    </location>
</feature>
<dbReference type="FunFam" id="3.40.140.10:FF:000005">
    <property type="entry name" value="tRNA-specific adenosine deaminase"/>
    <property type="match status" value="1"/>
</dbReference>
<feature type="binding site" evidence="8">
    <location>
        <position position="92"/>
    </location>
    <ligand>
        <name>Zn(2+)</name>
        <dbReference type="ChEBI" id="CHEBI:29105"/>
        <note>catalytic</note>
    </ligand>
</feature>
<dbReference type="PROSITE" id="PS51747">
    <property type="entry name" value="CYT_DCMP_DEAMINASES_2"/>
    <property type="match status" value="1"/>
</dbReference>